<sequence>MQKVVFKTSQGDIEAEFLENETAKKIIERLPIESKVKTWGDEIYFDTGITAPSKGGTLDVNIGDISYWPEGKCLCIFFGPTAASSGDKPVPASEVVVVGKTSAKPELLRKVKSGTKITVTMD</sequence>
<gene>
    <name evidence="2" type="ORF">COY52_09650</name>
</gene>
<proteinExistence type="predicted"/>
<evidence type="ECO:0000259" key="1">
    <source>
        <dbReference type="Pfam" id="PF04126"/>
    </source>
</evidence>
<name>A0A2M7S7J1_9BACT</name>
<feature type="domain" description="Cyclophilin TM1367-like" evidence="1">
    <location>
        <begin position="4"/>
        <end position="119"/>
    </location>
</feature>
<comment type="caution">
    <text evidence="2">The sequence shown here is derived from an EMBL/GenBank/DDBJ whole genome shotgun (WGS) entry which is preliminary data.</text>
</comment>
<dbReference type="AlphaFoldDB" id="A0A2M7S7J1"/>
<dbReference type="Gene3D" id="2.40.100.20">
    <property type="match status" value="1"/>
</dbReference>
<evidence type="ECO:0000313" key="3">
    <source>
        <dbReference type="Proteomes" id="UP000229307"/>
    </source>
</evidence>
<dbReference type="EMBL" id="PFMR01000260">
    <property type="protein sequence ID" value="PIZ15502.1"/>
    <property type="molecule type" value="Genomic_DNA"/>
</dbReference>
<accession>A0A2M7S7J1</accession>
<protein>
    <recommendedName>
        <fullName evidence="1">Cyclophilin TM1367-like domain-containing protein</fullName>
    </recommendedName>
</protein>
<dbReference type="InterPro" id="IPR029000">
    <property type="entry name" value="Cyclophilin-like_dom_sf"/>
</dbReference>
<evidence type="ECO:0000313" key="2">
    <source>
        <dbReference type="EMBL" id="PIZ15502.1"/>
    </source>
</evidence>
<dbReference type="Proteomes" id="UP000229307">
    <property type="component" value="Unassembled WGS sequence"/>
</dbReference>
<dbReference type="InterPro" id="IPR025658">
    <property type="entry name" value="Cyclophilin_TM1367"/>
</dbReference>
<dbReference type="SUPFAM" id="SSF50891">
    <property type="entry name" value="Cyclophilin-like"/>
    <property type="match status" value="1"/>
</dbReference>
<reference evidence="3" key="1">
    <citation type="submission" date="2017-09" db="EMBL/GenBank/DDBJ databases">
        <title>Depth-based differentiation of microbial function through sediment-hosted aquifers and enrichment of novel symbionts in the deep terrestrial subsurface.</title>
        <authorList>
            <person name="Probst A.J."/>
            <person name="Ladd B."/>
            <person name="Jarett J.K."/>
            <person name="Geller-Mcgrath D.E."/>
            <person name="Sieber C.M.K."/>
            <person name="Emerson J.B."/>
            <person name="Anantharaman K."/>
            <person name="Thomas B.C."/>
            <person name="Malmstrom R."/>
            <person name="Stieglmeier M."/>
            <person name="Klingl A."/>
            <person name="Woyke T."/>
            <person name="Ryan C.M."/>
            <person name="Banfield J.F."/>
        </authorList>
    </citation>
    <scope>NUCLEOTIDE SEQUENCE [LARGE SCALE GENOMIC DNA]</scope>
</reference>
<dbReference type="Pfam" id="PF04126">
    <property type="entry name" value="Cyclophil_like"/>
    <property type="match status" value="1"/>
</dbReference>
<organism evidence="2 3">
    <name type="scientific">Candidatus Desantisbacteria bacterium CG_4_10_14_0_8_um_filter_48_22</name>
    <dbReference type="NCBI Taxonomy" id="1974543"/>
    <lineage>
        <taxon>Bacteria</taxon>
        <taxon>Candidatus Desantisiibacteriota</taxon>
    </lineage>
</organism>